<reference evidence="1" key="1">
    <citation type="submission" date="2022-07" db="EMBL/GenBank/DDBJ databases">
        <title>Bombella genomes.</title>
        <authorList>
            <person name="Harer L."/>
            <person name="Styblova S."/>
            <person name="Ehrmann M."/>
        </authorList>
    </citation>
    <scope>NUCLEOTIDE SEQUENCE</scope>
    <source>
        <strain evidence="1">TMW 2.2559</strain>
    </source>
</reference>
<evidence type="ECO:0000313" key="1">
    <source>
        <dbReference type="EMBL" id="MCX5616617.1"/>
    </source>
</evidence>
<evidence type="ECO:0008006" key="3">
    <source>
        <dbReference type="Google" id="ProtNLM"/>
    </source>
</evidence>
<organism evidence="1 2">
    <name type="scientific">Bombella dulcis</name>
    <dbReference type="NCBI Taxonomy" id="2967339"/>
    <lineage>
        <taxon>Bacteria</taxon>
        <taxon>Pseudomonadati</taxon>
        <taxon>Pseudomonadota</taxon>
        <taxon>Alphaproteobacteria</taxon>
        <taxon>Acetobacterales</taxon>
        <taxon>Acetobacteraceae</taxon>
        <taxon>Bombella</taxon>
    </lineage>
</organism>
<evidence type="ECO:0000313" key="2">
    <source>
        <dbReference type="Proteomes" id="UP001165633"/>
    </source>
</evidence>
<protein>
    <recommendedName>
        <fullName evidence="3">Nucleoside phosphorylase domain-containing protein</fullName>
    </recommendedName>
</protein>
<proteinExistence type="predicted"/>
<accession>A0ABT3WC02</accession>
<dbReference type="EMBL" id="JANIDV010000004">
    <property type="protein sequence ID" value="MCX5616617.1"/>
    <property type="molecule type" value="Genomic_DNA"/>
</dbReference>
<name>A0ABT3WC02_9PROT</name>
<comment type="caution">
    <text evidence="1">The sequence shown here is derived from an EMBL/GenBank/DDBJ whole genome shotgun (WGS) entry which is preliminary data.</text>
</comment>
<keyword evidence="2" id="KW-1185">Reference proteome</keyword>
<dbReference type="Proteomes" id="UP001165633">
    <property type="component" value="Unassembled WGS sequence"/>
</dbReference>
<dbReference type="RefSeq" id="WP_266127618.1">
    <property type="nucleotide sequence ID" value="NZ_JANIDV010000004.1"/>
</dbReference>
<gene>
    <name evidence="1" type="ORF">NQF87_06495</name>
</gene>
<sequence>MTYPHETSSIFFPPFPHPFVTISTRQTLLQAQRHFAGQPFTAVSPPHAGASLGIDWWLHVTKGLSCPSVLDCGASASLALEALHRGITGVICRDFRAGLPADMKDRLFSQRPPCEDRLALKIM</sequence>